<dbReference type="EMBL" id="JAFNME010000002">
    <property type="protein sequence ID" value="MBO1248433.1"/>
    <property type="molecule type" value="Genomic_DNA"/>
</dbReference>
<evidence type="ECO:0000313" key="9">
    <source>
        <dbReference type="Proteomes" id="UP000664731"/>
    </source>
</evidence>
<feature type="transmembrane region" description="Helical" evidence="6">
    <location>
        <begin position="111"/>
        <end position="131"/>
    </location>
</feature>
<keyword evidence="4 6" id="KW-1133">Transmembrane helix</keyword>
<protein>
    <submittedName>
        <fullName evidence="8">Sulfatase-like hydrolase/transferase</fullName>
    </submittedName>
</protein>
<keyword evidence="5 6" id="KW-0472">Membrane</keyword>
<dbReference type="RefSeq" id="WP_207573987.1">
    <property type="nucleotide sequence ID" value="NZ_JAFNME010000002.1"/>
</dbReference>
<dbReference type="GO" id="GO:0016787">
    <property type="term" value="F:hydrolase activity"/>
    <property type="evidence" value="ECO:0007669"/>
    <property type="project" value="UniProtKB-KW"/>
</dbReference>
<dbReference type="GO" id="GO:0005886">
    <property type="term" value="C:plasma membrane"/>
    <property type="evidence" value="ECO:0007669"/>
    <property type="project" value="UniProtKB-SubCell"/>
</dbReference>
<dbReference type="InterPro" id="IPR017850">
    <property type="entry name" value="Alkaline_phosphatase_core_sf"/>
</dbReference>
<feature type="domain" description="Sulfatase N-terminal" evidence="7">
    <location>
        <begin position="171"/>
        <end position="453"/>
    </location>
</feature>
<evidence type="ECO:0000256" key="1">
    <source>
        <dbReference type="ARBA" id="ARBA00004651"/>
    </source>
</evidence>
<feature type="transmembrane region" description="Helical" evidence="6">
    <location>
        <begin position="81"/>
        <end position="99"/>
    </location>
</feature>
<dbReference type="SUPFAM" id="SSF53649">
    <property type="entry name" value="Alkaline phosphatase-like"/>
    <property type="match status" value="1"/>
</dbReference>
<keyword evidence="9" id="KW-1185">Reference proteome</keyword>
<comment type="caution">
    <text evidence="8">The sequence shown here is derived from an EMBL/GenBank/DDBJ whole genome shotgun (WGS) entry which is preliminary data.</text>
</comment>
<dbReference type="PANTHER" id="PTHR47371">
    <property type="entry name" value="LIPOTEICHOIC ACID SYNTHASE"/>
    <property type="match status" value="1"/>
</dbReference>
<evidence type="ECO:0000256" key="5">
    <source>
        <dbReference type="ARBA" id="ARBA00023136"/>
    </source>
</evidence>
<dbReference type="InterPro" id="IPR050448">
    <property type="entry name" value="OpgB/LTA_synthase_biosynth"/>
</dbReference>
<accession>A0A939KDI0</accession>
<dbReference type="Proteomes" id="UP000664731">
    <property type="component" value="Unassembled WGS sequence"/>
</dbReference>
<dbReference type="CDD" id="cd16015">
    <property type="entry name" value="LTA_synthase"/>
    <property type="match status" value="1"/>
</dbReference>
<keyword evidence="8" id="KW-0378">Hydrolase</keyword>
<dbReference type="Pfam" id="PF00884">
    <property type="entry name" value="Sulfatase"/>
    <property type="match status" value="1"/>
</dbReference>
<comment type="subcellular location">
    <subcellularLocation>
        <location evidence="1">Cell membrane</location>
        <topology evidence="1">Multi-pass membrane protein</topology>
    </subcellularLocation>
</comment>
<evidence type="ECO:0000259" key="7">
    <source>
        <dbReference type="Pfam" id="PF00884"/>
    </source>
</evidence>
<feature type="transmembrane region" description="Helical" evidence="6">
    <location>
        <begin position="29"/>
        <end position="49"/>
    </location>
</feature>
<evidence type="ECO:0000313" key="8">
    <source>
        <dbReference type="EMBL" id="MBO1248433.1"/>
    </source>
</evidence>
<dbReference type="PANTHER" id="PTHR47371:SF3">
    <property type="entry name" value="PHOSPHOGLYCEROL TRANSFERASE I"/>
    <property type="match status" value="1"/>
</dbReference>
<proteinExistence type="predicted"/>
<name>A0A939KDI0_9BURK</name>
<feature type="transmembrane region" description="Helical" evidence="6">
    <location>
        <begin position="5"/>
        <end position="23"/>
    </location>
</feature>
<keyword evidence="2" id="KW-1003">Cell membrane</keyword>
<gene>
    <name evidence="8" type="ORF">J1777_01090</name>
</gene>
<evidence type="ECO:0000256" key="6">
    <source>
        <dbReference type="SAM" id="Phobius"/>
    </source>
</evidence>
<evidence type="ECO:0000256" key="2">
    <source>
        <dbReference type="ARBA" id="ARBA00022475"/>
    </source>
</evidence>
<dbReference type="InterPro" id="IPR000917">
    <property type="entry name" value="Sulfatase_N"/>
</dbReference>
<organism evidence="8 9">
    <name type="scientific">Comamonas denitrificans</name>
    <dbReference type="NCBI Taxonomy" id="117506"/>
    <lineage>
        <taxon>Bacteria</taxon>
        <taxon>Pseudomonadati</taxon>
        <taxon>Pseudomonadota</taxon>
        <taxon>Betaproteobacteria</taxon>
        <taxon>Burkholderiales</taxon>
        <taxon>Comamonadaceae</taxon>
        <taxon>Comamonas</taxon>
    </lineage>
</organism>
<dbReference type="AlphaFoldDB" id="A0A939KDI0"/>
<dbReference type="Gene3D" id="3.40.720.10">
    <property type="entry name" value="Alkaline Phosphatase, subunit A"/>
    <property type="match status" value="1"/>
</dbReference>
<evidence type="ECO:0000256" key="3">
    <source>
        <dbReference type="ARBA" id="ARBA00022692"/>
    </source>
</evidence>
<reference evidence="8" key="1">
    <citation type="submission" date="2021-03" db="EMBL/GenBank/DDBJ databases">
        <title>Comamonas denitrificans.</title>
        <authorList>
            <person name="Finster K."/>
        </authorList>
    </citation>
    <scope>NUCLEOTIDE SEQUENCE</scope>
    <source>
        <strain evidence="8">MM2021_4</strain>
    </source>
</reference>
<evidence type="ECO:0000256" key="4">
    <source>
        <dbReference type="ARBA" id="ARBA00022989"/>
    </source>
</evidence>
<keyword evidence="3 6" id="KW-0812">Transmembrane</keyword>
<sequence>MYDLLFYPIISTFLLLISAFYLFGSKSTAFFSILIAVFSLFLSLFYYVVNSFTGEGINEAVFFHIIYGFNGINIFNYKIEIFLIFFCICFFVFLIFFARKKIVQIKRKPRLLIELTILFACSCFSIAVHPATLDIGLIVESFFASQNSIKLNQDLGDYQYLINNSKNKKSLVYIYAESLERTFFDEKIFPELVINLKNLEKKSISFQGVRQAPMTDWTIAGMVSSQCGVPLATFKSNRNDFSGIDNFVPGATCMGDIFKSAGYKNFYIGGADLNFAGKGNFYKSHGFDEIFGLKEIQSIYENSLPTSKWGIYDDALFDFSYEKYKSLALQKDPFVLFILTADTHGPSGHETPECKSIKYKNGDVKMLNAVKCADFLIDKFLSKIMSVKTEQDVIFVLGSDHLQMNNDASFILTEHETARTNLFMILEKGKAPKIVSKPSSTLDIAPTVMSIMGWDINNFAFGRNLLSEELTLVEKYGEENFFNSLKNWRLNLWKTWIEK</sequence>